<organism evidence="1 2">
    <name type="scientific">Ictidomys tridecemlineatus</name>
    <name type="common">Thirteen-lined ground squirrel</name>
    <name type="synonym">Spermophilus tridecemlineatus</name>
    <dbReference type="NCBI Taxonomy" id="43179"/>
    <lineage>
        <taxon>Eukaryota</taxon>
        <taxon>Metazoa</taxon>
        <taxon>Chordata</taxon>
        <taxon>Craniata</taxon>
        <taxon>Vertebrata</taxon>
        <taxon>Euteleostomi</taxon>
        <taxon>Mammalia</taxon>
        <taxon>Eutheria</taxon>
        <taxon>Euarchontoglires</taxon>
        <taxon>Glires</taxon>
        <taxon>Rodentia</taxon>
        <taxon>Sciuromorpha</taxon>
        <taxon>Sciuridae</taxon>
        <taxon>Xerinae</taxon>
        <taxon>Marmotini</taxon>
        <taxon>Ictidomys</taxon>
    </lineage>
</organism>
<protein>
    <submittedName>
        <fullName evidence="1">Lymphocyte specific protein 1</fullName>
    </submittedName>
</protein>
<reference evidence="1" key="3">
    <citation type="submission" date="2025-09" db="UniProtKB">
        <authorList>
            <consortium name="Ensembl"/>
        </authorList>
    </citation>
    <scope>IDENTIFICATION</scope>
</reference>
<dbReference type="EMBL" id="AGTP01109997">
    <property type="status" value="NOT_ANNOTATED_CDS"/>
    <property type="molecule type" value="Genomic_DNA"/>
</dbReference>
<reference evidence="1" key="2">
    <citation type="submission" date="2025-08" db="UniProtKB">
        <authorList>
            <consortium name="Ensembl"/>
        </authorList>
    </citation>
    <scope>IDENTIFICATION</scope>
</reference>
<reference evidence="2" key="1">
    <citation type="submission" date="2011-11" db="EMBL/GenBank/DDBJ databases">
        <title>The Draft Genome of Spermophilus tridecemlineatus.</title>
        <authorList>
            <consortium name="The Broad Institute Genome Assembly &amp; Analysis Group"/>
            <consortium name="Computational R&amp;D Group"/>
            <consortium name="and Sequencing Platform"/>
            <person name="Di Palma F."/>
            <person name="Alfoldi J."/>
            <person name="Johnson J."/>
            <person name="Berlin A."/>
            <person name="Gnerre S."/>
            <person name="Jaffe D."/>
            <person name="MacCallum I."/>
            <person name="Young S."/>
            <person name="Walker B.J."/>
            <person name="Lindblad-Toh K."/>
        </authorList>
    </citation>
    <scope>NUCLEOTIDE SEQUENCE [LARGE SCALE GENOMIC DNA]</scope>
</reference>
<dbReference type="EMBL" id="AGTP01109998">
    <property type="status" value="NOT_ANNOTATED_CDS"/>
    <property type="molecule type" value="Genomic_DNA"/>
</dbReference>
<accession>I3NFU7</accession>
<evidence type="ECO:0000313" key="2">
    <source>
        <dbReference type="Proteomes" id="UP000005215"/>
    </source>
</evidence>
<gene>
    <name evidence="1" type="primary">Lsp1</name>
</gene>
<evidence type="ECO:0000313" key="1">
    <source>
        <dbReference type="Ensembl" id="ENSSTOP00000023244.2"/>
    </source>
</evidence>
<name>I3NFU7_ICTTR</name>
<keyword evidence="2" id="KW-1185">Reference proteome</keyword>
<dbReference type="InParanoid" id="I3NFU7"/>
<dbReference type="Proteomes" id="UP000005215">
    <property type="component" value="Unassembled WGS sequence"/>
</dbReference>
<proteinExistence type="predicted"/>
<sequence length="10" mass="1093">MAVASTKSLW</sequence>
<dbReference type="EMBL" id="AGTP01109999">
    <property type="status" value="NOT_ANNOTATED_CDS"/>
    <property type="molecule type" value="Genomic_DNA"/>
</dbReference>
<dbReference type="Ensembl" id="ENSSTOT00000020752.2">
    <property type="protein sequence ID" value="ENSSTOP00000023244.2"/>
    <property type="gene ID" value="ENSSTOG00000028989.2"/>
</dbReference>
<dbReference type="EMBL" id="AGTP01109996">
    <property type="status" value="NOT_ANNOTATED_CDS"/>
    <property type="molecule type" value="Genomic_DNA"/>
</dbReference>